<dbReference type="Pfam" id="PF00924">
    <property type="entry name" value="MS_channel_2nd"/>
    <property type="match status" value="1"/>
</dbReference>
<dbReference type="GO" id="GO:0055085">
    <property type="term" value="P:transmembrane transport"/>
    <property type="evidence" value="ECO:0007669"/>
    <property type="project" value="InterPro"/>
</dbReference>
<dbReference type="SUPFAM" id="SSF49562">
    <property type="entry name" value="C2 domain (Calcium/lipid-binding domain, CaLB)"/>
    <property type="match status" value="1"/>
</dbReference>
<dbReference type="InterPro" id="IPR010920">
    <property type="entry name" value="LSM_dom_sf"/>
</dbReference>
<evidence type="ECO:0000256" key="6">
    <source>
        <dbReference type="SAM" id="SignalP"/>
    </source>
</evidence>
<keyword evidence="9" id="KW-1185">Reference proteome</keyword>
<dbReference type="Gene3D" id="2.30.30.60">
    <property type="match status" value="1"/>
</dbReference>
<feature type="transmembrane region" description="Helical" evidence="5">
    <location>
        <begin position="506"/>
        <end position="528"/>
    </location>
</feature>
<dbReference type="CDD" id="cd00030">
    <property type="entry name" value="C2"/>
    <property type="match status" value="1"/>
</dbReference>
<keyword evidence="3 5" id="KW-1133">Transmembrane helix</keyword>
<dbReference type="PANTHER" id="PTHR11200:SF275">
    <property type="entry name" value="LD06095P"/>
    <property type="match status" value="1"/>
</dbReference>
<keyword evidence="6" id="KW-0732">Signal</keyword>
<evidence type="ECO:0000256" key="3">
    <source>
        <dbReference type="ARBA" id="ARBA00022989"/>
    </source>
</evidence>
<dbReference type="InterPro" id="IPR006685">
    <property type="entry name" value="MscS_channel_2nd"/>
</dbReference>
<dbReference type="SUPFAM" id="SSF50182">
    <property type="entry name" value="Sm-like ribonucleoproteins"/>
    <property type="match status" value="1"/>
</dbReference>
<comment type="subcellular location">
    <subcellularLocation>
        <location evidence="1">Membrane</location>
    </subcellularLocation>
</comment>
<evidence type="ECO:0000259" key="7">
    <source>
        <dbReference type="Pfam" id="PF00924"/>
    </source>
</evidence>
<evidence type="ECO:0000256" key="1">
    <source>
        <dbReference type="ARBA" id="ARBA00004370"/>
    </source>
</evidence>
<feature type="domain" description="Mechanosensitive ion channel MscS" evidence="7">
    <location>
        <begin position="640"/>
        <end position="702"/>
    </location>
</feature>
<gene>
    <name evidence="8" type="ORF">CYMTET_21753</name>
</gene>
<feature type="transmembrane region" description="Helical" evidence="5">
    <location>
        <begin position="461"/>
        <end position="485"/>
    </location>
</feature>
<comment type="caution">
    <text evidence="8">The sequence shown here is derived from an EMBL/GenBank/DDBJ whole genome shotgun (WGS) entry which is preliminary data.</text>
</comment>
<organism evidence="8 9">
    <name type="scientific">Cymbomonas tetramitiformis</name>
    <dbReference type="NCBI Taxonomy" id="36881"/>
    <lineage>
        <taxon>Eukaryota</taxon>
        <taxon>Viridiplantae</taxon>
        <taxon>Chlorophyta</taxon>
        <taxon>Pyramimonadophyceae</taxon>
        <taxon>Pyramimonadales</taxon>
        <taxon>Pyramimonadaceae</taxon>
        <taxon>Cymbomonas</taxon>
    </lineage>
</organism>
<dbReference type="EMBL" id="LGRX02010721">
    <property type="protein sequence ID" value="KAK3269816.1"/>
    <property type="molecule type" value="Genomic_DNA"/>
</dbReference>
<proteinExistence type="predicted"/>
<feature type="transmembrane region" description="Helical" evidence="5">
    <location>
        <begin position="540"/>
        <end position="560"/>
    </location>
</feature>
<dbReference type="Proteomes" id="UP001190700">
    <property type="component" value="Unassembled WGS sequence"/>
</dbReference>
<feature type="chain" id="PRO_5042247422" description="Mechanosensitive ion channel MscS domain-containing protein" evidence="6">
    <location>
        <begin position="21"/>
        <end position="1543"/>
    </location>
</feature>
<name>A0AAE0G1D1_9CHLO</name>
<dbReference type="SUPFAM" id="SSF56219">
    <property type="entry name" value="DNase I-like"/>
    <property type="match status" value="1"/>
</dbReference>
<dbReference type="GO" id="GO:0046856">
    <property type="term" value="P:phosphatidylinositol dephosphorylation"/>
    <property type="evidence" value="ECO:0007669"/>
    <property type="project" value="InterPro"/>
</dbReference>
<evidence type="ECO:0000256" key="2">
    <source>
        <dbReference type="ARBA" id="ARBA00022692"/>
    </source>
</evidence>
<dbReference type="PANTHER" id="PTHR11200">
    <property type="entry name" value="INOSITOL 5-PHOSPHATASE"/>
    <property type="match status" value="1"/>
</dbReference>
<dbReference type="Gene3D" id="3.60.10.10">
    <property type="entry name" value="Endonuclease/exonuclease/phosphatase"/>
    <property type="match status" value="1"/>
</dbReference>
<dbReference type="InterPro" id="IPR036691">
    <property type="entry name" value="Endo/exonu/phosph_ase_sf"/>
</dbReference>
<evidence type="ECO:0000313" key="8">
    <source>
        <dbReference type="EMBL" id="KAK3269816.1"/>
    </source>
</evidence>
<keyword evidence="2 5" id="KW-0812">Transmembrane</keyword>
<dbReference type="InterPro" id="IPR023408">
    <property type="entry name" value="MscS_beta-dom_sf"/>
</dbReference>
<accession>A0AAE0G1D1</accession>
<protein>
    <recommendedName>
        <fullName evidence="7">Mechanosensitive ion channel MscS domain-containing protein</fullName>
    </recommendedName>
</protein>
<dbReference type="GO" id="GO:0004439">
    <property type="term" value="F:phosphatidylinositol-4,5-bisphosphate 5-phosphatase activity"/>
    <property type="evidence" value="ECO:0007669"/>
    <property type="project" value="TreeGrafter"/>
</dbReference>
<sequence>MQLVKVLLLWSLHLLRPAIAALHPSGSSELDACLSALGDPSLPPGCLAYVEYSAPSPGCFKERPSEPYRDSDGRQIVLVLEDNLWPSIGLVTELTRIVLEEHMGYKVVRLVNDSTSLTADRIAARLSHACVEYWSGLKKALYEPLETAGDIFLSDTGYMGRSGLYVSSFAFAQNASIYWDYYVTYLRDSMYRSLNIDEVLRYLPVHSGPPPPPRSFHVRDPITDELQLYDSHFCSGEQFCEHGQFYPSNCKVGAGNLTSCAEIYFMLPSYDKGFFETLLNTLGVALTAVYLGLENFATIIQEFYRQRTPIVFYHFQPNLLPQNVSRIAFPAQTERCKATYQNAKSLDPFQDVIDCDYLGEALQTVSATLWSPASGDGASSSGDPYYEWGLTFVRNLKVVMDQDTVDGLLHSWGDIGSPVMSEGNEFNMAVCRYLGENPKLKQKLLDFMPVQPSHASEASGFSWELLLTGLAVVFGTILVTYQLSLEISKRRTYQIMKNELFSVRSFLDRFCFPFLLLIGCAGVYFGVLYMNLGKHLEKELVRFITTLVVSVLIMTTYRLWTMTTTIIRSYADSKANARTLSASDASLINISIQISESFGKGVILIFWVYATSWVYGFSESTGAILPWLLVALGFGMAGAVKDFVASVQVALSQYFEVGDWVSLDGTEGIVQHFTLKTTELMDFRGNKVYIPNNKLNNEKVVNNMHATWCEIGCEFHVAADSNPKDVREMVKSIKRGMKRFKGVSANSLPRIGVSKISDKGILIICYVKTWHAPSNPAWSDSKTQWQWWLQQEETKEEIILYCLEMARSYGMRVTDNAAERQLAHVPTAKWTPSLERGEELEYDEITHFQVKLKCYTYNLDFAGVAQAEEGVRLLLENVAGCSLVAVAVQQCKYDPPLRPAEWTRRVKALQSRGRLESSSACHTDLLGCVSLALGAGFELLGHCHSRRGEHLMAFGATSITKFVHNIECAVSGVLGIAGACAIGLQVLDTSLCLVTSHLPESRFPLTDGNNKVLAGLLGRMKIGQALYKGVQPDFFLNFEHTVWMGSFNYGISTSCEHLKEVLGTSPDPDGTRKSRAGDEVTEIEAAELEDSDSDAAKGHIFREPMRSRLVSGKSAEEALFARRCLEGYMGYDILRKEMEAGRVLSGFSESKVTFPPSFAYKLGTSGVEDYMKVSLLDENKKKDVSVISLAFTEEAFIAQQLDAPEVPMRPQNTLRRLSMMMMYESMYNRGKASQDGEEKSPTIFCMPAWLFGITVMKRLSAAKGRARLNSTASATRAQSSRAEDASPAWADRILTHTLAPASFSQQSYEAVMKASWSTHKPMEAAFNMMAMKRQFSAFTQYDNNIMLVVSNLSARVRGVESDMFGRPSSDPYIIFVGDCLATHQSGADALARRQYPRTATKHASLNPKWEKHEVPVLKTVLHETIELKGRHILMVALDSNVFHCSVVLGCAWLPLDGLSVKPIEFNLPLTHEGRTSGQWIKGEACLRDEISEANAKDNAAMHEVEHNMKKVDRLDDAEGKVKWATLGALAHLGNYREYGEEYA</sequence>
<feature type="transmembrane region" description="Helical" evidence="5">
    <location>
        <begin position="601"/>
        <end position="618"/>
    </location>
</feature>
<reference evidence="8 9" key="1">
    <citation type="journal article" date="2015" name="Genome Biol. Evol.">
        <title>Comparative Genomics of a Bacterivorous Green Alga Reveals Evolutionary Causalities and Consequences of Phago-Mixotrophic Mode of Nutrition.</title>
        <authorList>
            <person name="Burns J.A."/>
            <person name="Paasch A."/>
            <person name="Narechania A."/>
            <person name="Kim E."/>
        </authorList>
    </citation>
    <scope>NUCLEOTIDE SEQUENCE [LARGE SCALE GENOMIC DNA]</scope>
    <source>
        <strain evidence="8 9">PLY_AMNH</strain>
    </source>
</reference>
<evidence type="ECO:0000313" key="9">
    <source>
        <dbReference type="Proteomes" id="UP001190700"/>
    </source>
</evidence>
<dbReference type="InterPro" id="IPR046985">
    <property type="entry name" value="IP5"/>
</dbReference>
<feature type="signal peptide" evidence="6">
    <location>
        <begin position="1"/>
        <end position="20"/>
    </location>
</feature>
<evidence type="ECO:0000256" key="5">
    <source>
        <dbReference type="SAM" id="Phobius"/>
    </source>
</evidence>
<evidence type="ECO:0000256" key="4">
    <source>
        <dbReference type="ARBA" id="ARBA00023136"/>
    </source>
</evidence>
<dbReference type="GO" id="GO:0016020">
    <property type="term" value="C:membrane"/>
    <property type="evidence" value="ECO:0007669"/>
    <property type="project" value="UniProtKB-SubCell"/>
</dbReference>
<dbReference type="InterPro" id="IPR035892">
    <property type="entry name" value="C2_domain_sf"/>
</dbReference>
<keyword evidence="4 5" id="KW-0472">Membrane</keyword>